<dbReference type="InterPro" id="IPR002397">
    <property type="entry name" value="Cyt_P450_B"/>
</dbReference>
<keyword evidence="5" id="KW-0408">Iron</keyword>
<evidence type="ECO:0000256" key="1">
    <source>
        <dbReference type="ARBA" id="ARBA00010617"/>
    </source>
</evidence>
<evidence type="ECO:0000256" key="5">
    <source>
        <dbReference type="ARBA" id="ARBA00023004"/>
    </source>
</evidence>
<dbReference type="FunFam" id="1.10.630.10:FF:000018">
    <property type="entry name" value="Cytochrome P450 monooxygenase"/>
    <property type="match status" value="1"/>
</dbReference>
<keyword evidence="3" id="KW-0479">Metal-binding</keyword>
<dbReference type="EMBL" id="CAEZSR010000009">
    <property type="protein sequence ID" value="CAB4543746.1"/>
    <property type="molecule type" value="Genomic_DNA"/>
</dbReference>
<name>A0A6J6BXX8_9ZZZZ</name>
<dbReference type="PRINTS" id="PR00359">
    <property type="entry name" value="BP450"/>
</dbReference>
<evidence type="ECO:0000256" key="4">
    <source>
        <dbReference type="ARBA" id="ARBA00023002"/>
    </source>
</evidence>
<keyword evidence="2" id="KW-0349">Heme</keyword>
<dbReference type="GO" id="GO:0005506">
    <property type="term" value="F:iron ion binding"/>
    <property type="evidence" value="ECO:0007669"/>
    <property type="project" value="InterPro"/>
</dbReference>
<dbReference type="GO" id="GO:0020037">
    <property type="term" value="F:heme binding"/>
    <property type="evidence" value="ECO:0007669"/>
    <property type="project" value="InterPro"/>
</dbReference>
<dbReference type="Gene3D" id="1.10.630.10">
    <property type="entry name" value="Cytochrome P450"/>
    <property type="match status" value="1"/>
</dbReference>
<accession>A0A6J6BXX8</accession>
<reference evidence="7" key="1">
    <citation type="submission" date="2020-05" db="EMBL/GenBank/DDBJ databases">
        <authorList>
            <person name="Chiriac C."/>
            <person name="Salcher M."/>
            <person name="Ghai R."/>
            <person name="Kavagutti S V."/>
        </authorList>
    </citation>
    <scope>NUCLEOTIDE SEQUENCE</scope>
</reference>
<dbReference type="PANTHER" id="PTHR46696">
    <property type="entry name" value="P450, PUTATIVE (EUROFUNG)-RELATED"/>
    <property type="match status" value="1"/>
</dbReference>
<dbReference type="GO" id="GO:0036199">
    <property type="term" value="F:cholest-4-en-3-one 26-monooxygenase activity"/>
    <property type="evidence" value="ECO:0007669"/>
    <property type="project" value="TreeGrafter"/>
</dbReference>
<protein>
    <submittedName>
        <fullName evidence="7">Unannotated protein</fullName>
    </submittedName>
</protein>
<keyword evidence="4" id="KW-0560">Oxidoreductase</keyword>
<dbReference type="SUPFAM" id="SSF48264">
    <property type="entry name" value="Cytochrome P450"/>
    <property type="match status" value="1"/>
</dbReference>
<dbReference type="GO" id="GO:0006707">
    <property type="term" value="P:cholesterol catabolic process"/>
    <property type="evidence" value="ECO:0007669"/>
    <property type="project" value="TreeGrafter"/>
</dbReference>
<dbReference type="Pfam" id="PF00067">
    <property type="entry name" value="p450"/>
    <property type="match status" value="1"/>
</dbReference>
<gene>
    <name evidence="7" type="ORF">UFOPK1493_00490</name>
</gene>
<evidence type="ECO:0000256" key="3">
    <source>
        <dbReference type="ARBA" id="ARBA00022723"/>
    </source>
</evidence>
<dbReference type="GO" id="GO:0008395">
    <property type="term" value="F:steroid hydroxylase activity"/>
    <property type="evidence" value="ECO:0007669"/>
    <property type="project" value="TreeGrafter"/>
</dbReference>
<keyword evidence="6" id="KW-0503">Monooxygenase</keyword>
<evidence type="ECO:0000256" key="6">
    <source>
        <dbReference type="ARBA" id="ARBA00023033"/>
    </source>
</evidence>
<organism evidence="7">
    <name type="scientific">freshwater metagenome</name>
    <dbReference type="NCBI Taxonomy" id="449393"/>
    <lineage>
        <taxon>unclassified sequences</taxon>
        <taxon>metagenomes</taxon>
        <taxon>ecological metagenomes</taxon>
    </lineage>
</organism>
<evidence type="ECO:0000256" key="2">
    <source>
        <dbReference type="ARBA" id="ARBA00022617"/>
    </source>
</evidence>
<comment type="similarity">
    <text evidence="1">Belongs to the cytochrome P450 family.</text>
</comment>
<dbReference type="CDD" id="cd11033">
    <property type="entry name" value="CYP142-like"/>
    <property type="match status" value="1"/>
</dbReference>
<dbReference type="PANTHER" id="PTHR46696:SF4">
    <property type="entry name" value="BIOTIN BIOSYNTHESIS CYTOCHROME P450"/>
    <property type="match status" value="1"/>
</dbReference>
<proteinExistence type="inferred from homology"/>
<dbReference type="AlphaFoldDB" id="A0A6J6BXX8"/>
<sequence length="406" mass="45067">MKIDLVSTSNFELTHPWEQYAWLRANAPVYWHEEVDGPGFWAITKHEDIRTVSRQPGTFSSYARGTMLAEPDEMNLAAGRQMMLNMDPPQHDRFKLLVSRGFTPKNAQLLAGRIAELSSEIVDDVVDRGECDFVTDVAGRLPSALIAELMGIPRSDGERLYELTEIMHTTDDTVAPPEKKGAAIMEMLMYAQSVAEQKRANPGDDIASTLVQAEVDGDRLTDGELQWFFLLLVNAGGDTTRNLLAAGLQALFDHPDQYRRLCDDLSLVPSAVEEMLRWTTPVVHFRRTVMHDVELRGTQLREGDKVMVFYGSANRDEDVFANPDVFDVGRTPNPHMAFGGGGPHLCLGLHVARIEIQAMLREVLTRLPGLRANGTPEPMASNFIAGVHSMPVAWTPAHPSGSRPPE</sequence>
<dbReference type="InterPro" id="IPR001128">
    <property type="entry name" value="Cyt_P450"/>
</dbReference>
<dbReference type="InterPro" id="IPR036396">
    <property type="entry name" value="Cyt_P450_sf"/>
</dbReference>
<evidence type="ECO:0000313" key="7">
    <source>
        <dbReference type="EMBL" id="CAB4543746.1"/>
    </source>
</evidence>